<comment type="caution">
    <text evidence="2">The sequence shown here is derived from an EMBL/GenBank/DDBJ whole genome shotgun (WGS) entry which is preliminary data.</text>
</comment>
<organism evidence="2 3">
    <name type="scientific">Hymenobacter negativus</name>
    <dbReference type="NCBI Taxonomy" id="2795026"/>
    <lineage>
        <taxon>Bacteria</taxon>
        <taxon>Pseudomonadati</taxon>
        <taxon>Bacteroidota</taxon>
        <taxon>Cytophagia</taxon>
        <taxon>Cytophagales</taxon>
        <taxon>Hymenobacteraceae</taxon>
        <taxon>Hymenobacter</taxon>
    </lineage>
</organism>
<proteinExistence type="predicted"/>
<protein>
    <recommendedName>
        <fullName evidence="4">Outer membrane protein beta-barrel domain-containing protein</fullName>
    </recommendedName>
</protein>
<evidence type="ECO:0000256" key="1">
    <source>
        <dbReference type="SAM" id="SignalP"/>
    </source>
</evidence>
<accession>A0ABS3QPA4</accession>
<reference evidence="2 3" key="1">
    <citation type="submission" date="2021-03" db="EMBL/GenBank/DDBJ databases">
        <authorList>
            <person name="Kim M.K."/>
        </authorList>
    </citation>
    <scope>NUCLEOTIDE SEQUENCE [LARGE SCALE GENOMIC DNA]</scope>
    <source>
        <strain evidence="2 3">BT442</strain>
    </source>
</reference>
<dbReference type="EMBL" id="JAGETZ010000027">
    <property type="protein sequence ID" value="MBO2013114.1"/>
    <property type="molecule type" value="Genomic_DNA"/>
</dbReference>
<dbReference type="Proteomes" id="UP000664369">
    <property type="component" value="Unassembled WGS sequence"/>
</dbReference>
<keyword evidence="1" id="KW-0732">Signal</keyword>
<gene>
    <name evidence="2" type="ORF">J4E00_28915</name>
</gene>
<keyword evidence="3" id="KW-1185">Reference proteome</keyword>
<feature type="signal peptide" evidence="1">
    <location>
        <begin position="1"/>
        <end position="28"/>
    </location>
</feature>
<dbReference type="RefSeq" id="WP_208178852.1">
    <property type="nucleotide sequence ID" value="NZ_JAGETZ010000027.1"/>
</dbReference>
<evidence type="ECO:0000313" key="2">
    <source>
        <dbReference type="EMBL" id="MBO2013114.1"/>
    </source>
</evidence>
<evidence type="ECO:0008006" key="4">
    <source>
        <dbReference type="Google" id="ProtNLM"/>
    </source>
</evidence>
<evidence type="ECO:0000313" key="3">
    <source>
        <dbReference type="Proteomes" id="UP000664369"/>
    </source>
</evidence>
<sequence>MATLSCSYSRQLFLRACLLLSAAFSAAAQTVPDTTQLKYGEEVATLPVVDAPLRVQEEQRSLWKLGLNNLLPFSTAFGTDAYYTRYGIHLAYERQLSDPAWTVLGEVSPALTRYRADADAESRQSLGVRAQAAGRYYYNRERRLLQGRNIVNFSANYVSVAVGTGLGRESHETPFFLYRNSGRQLITVDVALLYGLQRRLGRYGFIDGNVGMATLLLSGRPVVALGSNLRIGLTLGHQPSRYVKRLAPVSEVVTLRPRFFAGVEIGGYFYRARYSERNPYPASVIKTSSTETQITRYPITARDGYGTYAQYVSAGPFPYVYVGYYLAPRLAVQLGVQYGENFNSEPVGTLFVTGTDTLTVPNQKLEERGLALPVMLRYSLTPSFLKRLQFDAVGGLVPLWSWIDFREYAIAGRQVTSQETFGFRRHAFGLHAALGLDASYAFGRRRRVQATAQIVMNKDVRTFSEKGSIFDESNRDSAAESPYIKSGSFLAGGMTFGLRYRFGYR</sequence>
<feature type="chain" id="PRO_5046110455" description="Outer membrane protein beta-barrel domain-containing protein" evidence="1">
    <location>
        <begin position="29"/>
        <end position="505"/>
    </location>
</feature>
<name>A0ABS3QPA4_9BACT</name>